<feature type="region of interest" description="Disordered" evidence="1">
    <location>
        <begin position="235"/>
        <end position="284"/>
    </location>
</feature>
<dbReference type="InterPro" id="IPR000210">
    <property type="entry name" value="BTB/POZ_dom"/>
</dbReference>
<evidence type="ECO:0000313" key="3">
    <source>
        <dbReference type="EMBL" id="KAJ7718600.1"/>
    </source>
</evidence>
<proteinExistence type="predicted"/>
<organism evidence="3 4">
    <name type="scientific">Mycena maculata</name>
    <dbReference type="NCBI Taxonomy" id="230809"/>
    <lineage>
        <taxon>Eukaryota</taxon>
        <taxon>Fungi</taxon>
        <taxon>Dikarya</taxon>
        <taxon>Basidiomycota</taxon>
        <taxon>Agaricomycotina</taxon>
        <taxon>Agaricomycetes</taxon>
        <taxon>Agaricomycetidae</taxon>
        <taxon>Agaricales</taxon>
        <taxon>Marasmiineae</taxon>
        <taxon>Mycenaceae</taxon>
        <taxon>Mycena</taxon>
    </lineage>
</organism>
<keyword evidence="4" id="KW-1185">Reference proteome</keyword>
<dbReference type="EMBL" id="JARJLG010000303">
    <property type="protein sequence ID" value="KAJ7718600.1"/>
    <property type="molecule type" value="Genomic_DNA"/>
</dbReference>
<accession>A0AAD7MI45</accession>
<gene>
    <name evidence="3" type="ORF">DFH07DRAFT_860139</name>
</gene>
<protein>
    <recommendedName>
        <fullName evidence="2">BTB domain-containing protein</fullName>
    </recommendedName>
</protein>
<feature type="compositionally biased region" description="Polar residues" evidence="1">
    <location>
        <begin position="267"/>
        <end position="284"/>
    </location>
</feature>
<feature type="domain" description="BTB" evidence="2">
    <location>
        <begin position="39"/>
        <end position="112"/>
    </location>
</feature>
<comment type="caution">
    <text evidence="3">The sequence shown here is derived from an EMBL/GenBank/DDBJ whole genome shotgun (WGS) entry which is preliminary data.</text>
</comment>
<name>A0AAD7MI45_9AGAR</name>
<reference evidence="3" key="1">
    <citation type="submission" date="2023-03" db="EMBL/GenBank/DDBJ databases">
        <title>Massive genome expansion in bonnet fungi (Mycena s.s.) driven by repeated elements and novel gene families across ecological guilds.</title>
        <authorList>
            <consortium name="Lawrence Berkeley National Laboratory"/>
            <person name="Harder C.B."/>
            <person name="Miyauchi S."/>
            <person name="Viragh M."/>
            <person name="Kuo A."/>
            <person name="Thoen E."/>
            <person name="Andreopoulos B."/>
            <person name="Lu D."/>
            <person name="Skrede I."/>
            <person name="Drula E."/>
            <person name="Henrissat B."/>
            <person name="Morin E."/>
            <person name="Kohler A."/>
            <person name="Barry K."/>
            <person name="LaButti K."/>
            <person name="Morin E."/>
            <person name="Salamov A."/>
            <person name="Lipzen A."/>
            <person name="Mereny Z."/>
            <person name="Hegedus B."/>
            <person name="Baldrian P."/>
            <person name="Stursova M."/>
            <person name="Weitz H."/>
            <person name="Taylor A."/>
            <person name="Grigoriev I.V."/>
            <person name="Nagy L.G."/>
            <person name="Martin F."/>
            <person name="Kauserud H."/>
        </authorList>
    </citation>
    <scope>NUCLEOTIDE SEQUENCE</scope>
    <source>
        <strain evidence="3">CBHHK188m</strain>
    </source>
</reference>
<dbReference type="Gene3D" id="3.30.710.10">
    <property type="entry name" value="Potassium Channel Kv1.1, Chain A"/>
    <property type="match status" value="1"/>
</dbReference>
<dbReference type="SUPFAM" id="SSF54695">
    <property type="entry name" value="POZ domain"/>
    <property type="match status" value="1"/>
</dbReference>
<dbReference type="AlphaFoldDB" id="A0AAD7MI45"/>
<dbReference type="PROSITE" id="PS50097">
    <property type="entry name" value="BTB"/>
    <property type="match status" value="1"/>
</dbReference>
<evidence type="ECO:0000313" key="4">
    <source>
        <dbReference type="Proteomes" id="UP001215280"/>
    </source>
</evidence>
<dbReference type="Proteomes" id="UP001215280">
    <property type="component" value="Unassembled WGS sequence"/>
</dbReference>
<sequence>MHSHSPYPPPHLSRYLPMADTRNSLQGVKPHKDYWLSGGDLHLIVEDREFRVHRYFFERDSAKFRALLAAPSPGKPQQGSSHLTAIKLHNVTATDFETFLWVFYNPTYSLYNATVADWSCILHLGNEWQFAEVEKLAVRELEKMPMSAVDRIVLYQKHSVSEELLIPHYAALCVRGYPLNFDESNQLGMSTVVIINQAMHSLHKPAGKDSNVSPFQIDPTNAVIVSKIVAHIRNGEAGSPAGSGPPGNSPPDGNFSSTNGIPKKASNGVNGTDANKSGQSTARN</sequence>
<evidence type="ECO:0000256" key="1">
    <source>
        <dbReference type="SAM" id="MobiDB-lite"/>
    </source>
</evidence>
<dbReference type="Pfam" id="PF00651">
    <property type="entry name" value="BTB"/>
    <property type="match status" value="1"/>
</dbReference>
<evidence type="ECO:0000259" key="2">
    <source>
        <dbReference type="PROSITE" id="PS50097"/>
    </source>
</evidence>
<dbReference type="InterPro" id="IPR011333">
    <property type="entry name" value="SKP1/BTB/POZ_sf"/>
</dbReference>